<name>A0A6J4UMJ7_9DEIN</name>
<dbReference type="EMBL" id="CADCWP010000003">
    <property type="protein sequence ID" value="CAA9553392.1"/>
    <property type="molecule type" value="Genomic_DNA"/>
</dbReference>
<gene>
    <name evidence="1" type="ORF">AVDCRST_MAG86-11</name>
</gene>
<dbReference type="InterPro" id="IPR015943">
    <property type="entry name" value="WD40/YVTN_repeat-like_dom_sf"/>
</dbReference>
<dbReference type="AlphaFoldDB" id="A0A6J4UMJ7"/>
<dbReference type="InterPro" id="IPR011048">
    <property type="entry name" value="Haem_d1_sf"/>
</dbReference>
<organism evidence="1">
    <name type="scientific">uncultured Truepera sp</name>
    <dbReference type="NCBI Taxonomy" id="543023"/>
    <lineage>
        <taxon>Bacteria</taxon>
        <taxon>Thermotogati</taxon>
        <taxon>Deinococcota</taxon>
        <taxon>Deinococci</taxon>
        <taxon>Trueperales</taxon>
        <taxon>Trueperaceae</taxon>
        <taxon>Truepera</taxon>
        <taxon>environmental samples</taxon>
    </lineage>
</organism>
<accession>A0A6J4UMJ7</accession>
<proteinExistence type="predicted"/>
<dbReference type="Gene3D" id="2.130.10.10">
    <property type="entry name" value="YVTN repeat-like/Quinoprotein amine dehydrogenase"/>
    <property type="match status" value="1"/>
</dbReference>
<reference evidence="1" key="1">
    <citation type="submission" date="2020-02" db="EMBL/GenBank/DDBJ databases">
        <authorList>
            <person name="Meier V. D."/>
        </authorList>
    </citation>
    <scope>NUCLEOTIDE SEQUENCE</scope>
    <source>
        <strain evidence="1">AVDCRST_MAG86</strain>
    </source>
</reference>
<dbReference type="SUPFAM" id="SSF51004">
    <property type="entry name" value="C-terminal (heme d1) domain of cytochrome cd1-nitrite reductase"/>
    <property type="match status" value="1"/>
</dbReference>
<evidence type="ECO:0000313" key="1">
    <source>
        <dbReference type="EMBL" id="CAA9553392.1"/>
    </source>
</evidence>
<protein>
    <submittedName>
        <fullName evidence="1">Uncharacterized protein</fullName>
    </submittedName>
</protein>
<sequence>MTPTKPPEDSSTISVLDLTTGEVLSSFSTPGVAGSAYASPSGQYGMVVHRDENRVSVIYSGLPLEDHGDHADLVQGAPRVLHTLNVGREPTHYWAHGDEMVIFNDADGTIAVLDEDAFGLSLDFAEVRAAQPDHGAAVILGDTVLAGYYELGRVDAYSRDGELLKTLDGCPGLHGEATLGDVAAFGCEDGVLLVHAHDGNVSATKLANPSGTGEDVHVGTLRAHDDAGVFVGNFGEGLVWIDPEAETMTVTKTEATPLRFEFDGEGEHVLALTADGMFHVLRAATSEVRDSVRVMEPIDVSGGYGSYDAPSLAVAEGAAYIGVPAAAQIAEVHLDDVTVARRLNVSGTPSSLAVLALGGGTTH</sequence>